<dbReference type="Gene3D" id="3.40.50.10260">
    <property type="entry name" value="YjeF N-terminal domain"/>
    <property type="match status" value="1"/>
</dbReference>
<dbReference type="GO" id="GO:0046496">
    <property type="term" value="P:nicotinamide nucleotide metabolic process"/>
    <property type="evidence" value="ECO:0007669"/>
    <property type="project" value="UniProtKB-UniRule"/>
</dbReference>
<evidence type="ECO:0000256" key="10">
    <source>
        <dbReference type="ARBA" id="ARBA00023027"/>
    </source>
</evidence>
<comment type="function">
    <text evidence="17">Catalyzes the dehydration of the S-form of NAD(P)HX at the expense of ADP, which is converted to AMP. Together with NAD(P)HX epimerase, which catalyzes the epimerization of the S- and R-forms, the enzyme allows the repair of both epimers of NAD(P)HX, a damaged form of NAD(P)H that is a result of enzymatic or heat-dependent hydration.</text>
</comment>
<evidence type="ECO:0000256" key="11">
    <source>
        <dbReference type="ARBA" id="ARBA00023235"/>
    </source>
</evidence>
<dbReference type="PROSITE" id="PS51385">
    <property type="entry name" value="YJEF_N"/>
    <property type="match status" value="1"/>
</dbReference>
<comment type="caution">
    <text evidence="17">Lacks conserved residue(s) required for the propagation of feature annotation.</text>
</comment>
<comment type="catalytic activity">
    <reaction evidence="1 18 19">
        <text>(6R)-NADHX = (6S)-NADHX</text>
        <dbReference type="Rhea" id="RHEA:32215"/>
        <dbReference type="ChEBI" id="CHEBI:64074"/>
        <dbReference type="ChEBI" id="CHEBI:64075"/>
        <dbReference type="EC" id="5.1.99.6"/>
    </reaction>
</comment>
<evidence type="ECO:0000256" key="2">
    <source>
        <dbReference type="ARBA" id="ARBA00000909"/>
    </source>
</evidence>
<keyword evidence="6 17" id="KW-0547">Nucleotide-binding</keyword>
<evidence type="ECO:0000256" key="15">
    <source>
        <dbReference type="ARBA" id="ARBA00048238"/>
    </source>
</evidence>
<dbReference type="PANTHER" id="PTHR12592:SF0">
    <property type="entry name" value="ATP-DEPENDENT (S)-NAD(P)H-HYDRATE DEHYDRATASE"/>
    <property type="match status" value="1"/>
</dbReference>
<dbReference type="PROSITE" id="PS51383">
    <property type="entry name" value="YJEF_C_3"/>
    <property type="match status" value="1"/>
</dbReference>
<feature type="binding site" evidence="18">
    <location>
        <position position="126"/>
    </location>
    <ligand>
        <name>K(+)</name>
        <dbReference type="ChEBI" id="CHEBI:29103"/>
    </ligand>
</feature>
<feature type="binding site" evidence="17">
    <location>
        <position position="443"/>
    </location>
    <ligand>
        <name>AMP</name>
        <dbReference type="ChEBI" id="CHEBI:456215"/>
    </ligand>
</feature>
<keyword evidence="12 17" id="KW-0456">Lyase</keyword>
<feature type="binding site" evidence="18">
    <location>
        <position position="58"/>
    </location>
    <ligand>
        <name>K(+)</name>
        <dbReference type="ChEBI" id="CHEBI:29103"/>
    </ligand>
</feature>
<keyword evidence="23" id="KW-1185">Reference proteome</keyword>
<dbReference type="EC" id="5.1.99.6" evidence="19"/>
<comment type="function">
    <text evidence="18">Catalyzes the epimerization of the S- and R-forms of NAD(P)HX, a damaged form of NAD(P)H that is a result of enzymatic or heat-dependent hydration. This is a prerequisite for the S-specific NAD(P)H-hydrate dehydratase to allow the repair of both epimers of NAD(P)HX.</text>
</comment>
<dbReference type="SUPFAM" id="SSF64153">
    <property type="entry name" value="YjeF N-terminal domain-like"/>
    <property type="match status" value="1"/>
</dbReference>
<keyword evidence="9 18" id="KW-0630">Potassium</keyword>
<feature type="binding site" evidence="17">
    <location>
        <begin position="414"/>
        <end position="418"/>
    </location>
    <ligand>
        <name>AMP</name>
        <dbReference type="ChEBI" id="CHEBI:456215"/>
    </ligand>
</feature>
<evidence type="ECO:0000256" key="8">
    <source>
        <dbReference type="ARBA" id="ARBA00022857"/>
    </source>
</evidence>
<feature type="binding site" evidence="18">
    <location>
        <begin position="130"/>
        <end position="136"/>
    </location>
    <ligand>
        <name>(6S)-NADPHX</name>
        <dbReference type="ChEBI" id="CHEBI:64076"/>
    </ligand>
</feature>
<accession>A0A494ZWA5</accession>
<evidence type="ECO:0000256" key="12">
    <source>
        <dbReference type="ARBA" id="ARBA00023239"/>
    </source>
</evidence>
<comment type="catalytic activity">
    <reaction evidence="15 17 19">
        <text>(6S)-NADHX + ADP = AMP + phosphate + NADH + H(+)</text>
        <dbReference type="Rhea" id="RHEA:32223"/>
        <dbReference type="ChEBI" id="CHEBI:15378"/>
        <dbReference type="ChEBI" id="CHEBI:43474"/>
        <dbReference type="ChEBI" id="CHEBI:57945"/>
        <dbReference type="ChEBI" id="CHEBI:64074"/>
        <dbReference type="ChEBI" id="CHEBI:456215"/>
        <dbReference type="ChEBI" id="CHEBI:456216"/>
        <dbReference type="EC" id="4.2.1.136"/>
    </reaction>
</comment>
<keyword evidence="11 18" id="KW-0413">Isomerase</keyword>
<dbReference type="GO" id="GO:0052856">
    <property type="term" value="F:NAD(P)HX epimerase activity"/>
    <property type="evidence" value="ECO:0007669"/>
    <property type="project" value="UniProtKB-UniRule"/>
</dbReference>
<comment type="function">
    <text evidence="14 19">Bifunctional enzyme that catalyzes the epimerization of the S- and R-forms of NAD(P)HX and the dehydration of the S-form of NAD(P)HX at the expense of ADP, which is converted to AMP. This allows the repair of both epimers of NAD(P)HX, a damaged form of NAD(P)H that is a result of enzymatic or heat-dependent hydration.</text>
</comment>
<feature type="domain" description="YjeF C-terminal" evidence="20">
    <location>
        <begin position="225"/>
        <end position="504"/>
    </location>
</feature>
<dbReference type="RefSeq" id="WP_121205355.1">
    <property type="nucleotide sequence ID" value="NZ_RBZP01000015.1"/>
</dbReference>
<evidence type="ECO:0000256" key="16">
    <source>
        <dbReference type="ARBA" id="ARBA00049209"/>
    </source>
</evidence>
<keyword evidence="7 17" id="KW-0067">ATP-binding</keyword>
<dbReference type="Proteomes" id="UP000269301">
    <property type="component" value="Unassembled WGS sequence"/>
</dbReference>
<dbReference type="Pfam" id="PF01256">
    <property type="entry name" value="Carb_kinase"/>
    <property type="match status" value="1"/>
</dbReference>
<protein>
    <recommendedName>
        <fullName evidence="19">Bifunctional NAD(P)H-hydrate repair enzyme</fullName>
    </recommendedName>
    <alternativeName>
        <fullName evidence="19">Nicotinamide nucleotide repair protein</fullName>
    </alternativeName>
    <domain>
        <recommendedName>
            <fullName evidence="19">ADP-dependent (S)-NAD(P)H-hydrate dehydratase</fullName>
            <ecNumber evidence="19">4.2.1.136</ecNumber>
        </recommendedName>
        <alternativeName>
            <fullName evidence="19">ADP-dependent NAD(P)HX dehydratase</fullName>
        </alternativeName>
    </domain>
    <domain>
        <recommendedName>
            <fullName evidence="19">NAD(P)H-hydrate epimerase</fullName>
            <ecNumber evidence="19">5.1.99.6</ecNumber>
        </recommendedName>
    </domain>
</protein>
<dbReference type="AlphaFoldDB" id="A0A494ZWA5"/>
<dbReference type="InterPro" id="IPR036652">
    <property type="entry name" value="YjeF_N_dom_sf"/>
</dbReference>
<dbReference type="HAMAP" id="MF_01965">
    <property type="entry name" value="NADHX_dehydratase"/>
    <property type="match status" value="1"/>
</dbReference>
<comment type="cofactor">
    <cofactor evidence="18 19">
        <name>K(+)</name>
        <dbReference type="ChEBI" id="CHEBI:29103"/>
    </cofactor>
    <text evidence="18 19">Binds 1 potassium ion per subunit.</text>
</comment>
<organism evidence="22 23">
    <name type="scientific">Oceanobacillus halophilus</name>
    <dbReference type="NCBI Taxonomy" id="930130"/>
    <lineage>
        <taxon>Bacteria</taxon>
        <taxon>Bacillati</taxon>
        <taxon>Bacillota</taxon>
        <taxon>Bacilli</taxon>
        <taxon>Bacillales</taxon>
        <taxon>Bacillaceae</taxon>
        <taxon>Oceanobacillus</taxon>
    </lineage>
</organism>
<keyword evidence="13" id="KW-0511">Multifunctional enzyme</keyword>
<dbReference type="PIRSF" id="PIRSF017184">
    <property type="entry name" value="Nnr"/>
    <property type="match status" value="1"/>
</dbReference>
<evidence type="ECO:0000256" key="5">
    <source>
        <dbReference type="ARBA" id="ARBA00022723"/>
    </source>
</evidence>
<dbReference type="InterPro" id="IPR000631">
    <property type="entry name" value="CARKD"/>
</dbReference>
<dbReference type="SUPFAM" id="SSF53613">
    <property type="entry name" value="Ribokinase-like"/>
    <property type="match status" value="1"/>
</dbReference>
<evidence type="ECO:0000256" key="3">
    <source>
        <dbReference type="ARBA" id="ARBA00006001"/>
    </source>
</evidence>
<keyword evidence="10 17" id="KW-0520">NAD</keyword>
<evidence type="ECO:0000256" key="6">
    <source>
        <dbReference type="ARBA" id="ARBA00022741"/>
    </source>
</evidence>
<dbReference type="EMBL" id="RBZP01000015">
    <property type="protein sequence ID" value="RKQ30926.1"/>
    <property type="molecule type" value="Genomic_DNA"/>
</dbReference>
<comment type="similarity">
    <text evidence="17">Belongs to the NnrD/CARKD family.</text>
</comment>
<dbReference type="InterPro" id="IPR029056">
    <property type="entry name" value="Ribokinase-like"/>
</dbReference>
<dbReference type="NCBIfam" id="TIGR00196">
    <property type="entry name" value="yjeF_cterm"/>
    <property type="match status" value="1"/>
</dbReference>
<dbReference type="InterPro" id="IPR030677">
    <property type="entry name" value="Nnr"/>
</dbReference>
<comment type="cofactor">
    <cofactor evidence="17">
        <name>Mg(2+)</name>
        <dbReference type="ChEBI" id="CHEBI:18420"/>
    </cofactor>
</comment>
<feature type="binding site" evidence="17">
    <location>
        <position position="326"/>
    </location>
    <ligand>
        <name>(6S)-NADPHX</name>
        <dbReference type="ChEBI" id="CHEBI:64076"/>
    </ligand>
</feature>
<dbReference type="Gene3D" id="3.40.1190.20">
    <property type="match status" value="1"/>
</dbReference>
<name>A0A494ZWA5_9BACI</name>
<evidence type="ECO:0000256" key="4">
    <source>
        <dbReference type="ARBA" id="ARBA00009524"/>
    </source>
</evidence>
<dbReference type="PANTHER" id="PTHR12592">
    <property type="entry name" value="ATP-DEPENDENT (S)-NAD(P)H-HYDRATE DEHYDRATASE FAMILY MEMBER"/>
    <property type="match status" value="1"/>
</dbReference>
<reference evidence="22 23" key="1">
    <citation type="journal article" date="2016" name="Int. J. Syst. Evol. Microbiol.">
        <title>Oceanobacillus halophilus sp. nov., a novel moderately halophilic bacterium from a hypersaline lake.</title>
        <authorList>
            <person name="Amoozegar M.A."/>
            <person name="Bagheri M."/>
            <person name="Makhdoumi A."/>
            <person name="Nikou M.M."/>
            <person name="Fazeli S.A.S."/>
            <person name="Schumann P."/>
            <person name="Sproer C."/>
            <person name="Sanchez-Porro C."/>
            <person name="Ventosa A."/>
        </authorList>
    </citation>
    <scope>NUCLEOTIDE SEQUENCE [LARGE SCALE GENOMIC DNA]</scope>
    <source>
        <strain evidence="22 23">DSM 23996</strain>
    </source>
</reference>
<dbReference type="HAMAP" id="MF_01966">
    <property type="entry name" value="NADHX_epimerase"/>
    <property type="match status" value="1"/>
</dbReference>
<dbReference type="GO" id="GO:0052855">
    <property type="term" value="F:ADP-dependent NAD(P)H-hydrate dehydratase activity"/>
    <property type="evidence" value="ECO:0007669"/>
    <property type="project" value="UniProtKB-UniRule"/>
</dbReference>
<keyword evidence="8 17" id="KW-0521">NADP</keyword>
<proteinExistence type="inferred from homology"/>
<feature type="binding site" evidence="18">
    <location>
        <begin position="57"/>
        <end position="61"/>
    </location>
    <ligand>
        <name>(6S)-NADPHX</name>
        <dbReference type="ChEBI" id="CHEBI:64076"/>
    </ligand>
</feature>
<comment type="similarity">
    <text evidence="4 19">In the C-terminal section; belongs to the NnrD/CARKD family.</text>
</comment>
<dbReference type="CDD" id="cd01171">
    <property type="entry name" value="YXKO-related"/>
    <property type="match status" value="1"/>
</dbReference>
<evidence type="ECO:0000256" key="17">
    <source>
        <dbReference type="HAMAP-Rule" id="MF_01965"/>
    </source>
</evidence>
<gene>
    <name evidence="18" type="primary">nnrE</name>
    <name evidence="17" type="synonym">nnrD</name>
    <name evidence="22" type="ORF">D8M06_14975</name>
</gene>
<evidence type="ECO:0000256" key="13">
    <source>
        <dbReference type="ARBA" id="ARBA00023268"/>
    </source>
</evidence>
<dbReference type="Pfam" id="PF03853">
    <property type="entry name" value="YjeF_N"/>
    <property type="match status" value="1"/>
</dbReference>
<evidence type="ECO:0000313" key="23">
    <source>
        <dbReference type="Proteomes" id="UP000269301"/>
    </source>
</evidence>
<evidence type="ECO:0000256" key="1">
    <source>
        <dbReference type="ARBA" id="ARBA00000013"/>
    </source>
</evidence>
<dbReference type="NCBIfam" id="TIGR00197">
    <property type="entry name" value="yjeF_nterm"/>
    <property type="match status" value="1"/>
</dbReference>
<feature type="domain" description="YjeF N-terminal" evidence="21">
    <location>
        <begin position="9"/>
        <end position="216"/>
    </location>
</feature>
<keyword evidence="5 18" id="KW-0479">Metal-binding</keyword>
<dbReference type="GO" id="GO:0110051">
    <property type="term" value="P:metabolite repair"/>
    <property type="evidence" value="ECO:0007669"/>
    <property type="project" value="TreeGrafter"/>
</dbReference>
<evidence type="ECO:0000256" key="18">
    <source>
        <dbReference type="HAMAP-Rule" id="MF_01966"/>
    </source>
</evidence>
<evidence type="ECO:0000256" key="9">
    <source>
        <dbReference type="ARBA" id="ARBA00022958"/>
    </source>
</evidence>
<feature type="binding site" evidence="17">
    <location>
        <position position="377"/>
    </location>
    <ligand>
        <name>(6S)-NADPHX</name>
        <dbReference type="ChEBI" id="CHEBI:64076"/>
    </ligand>
</feature>
<evidence type="ECO:0000256" key="7">
    <source>
        <dbReference type="ARBA" id="ARBA00022840"/>
    </source>
</evidence>
<comment type="catalytic activity">
    <reaction evidence="16 17 19">
        <text>(6S)-NADPHX + ADP = AMP + phosphate + NADPH + H(+)</text>
        <dbReference type="Rhea" id="RHEA:32235"/>
        <dbReference type="ChEBI" id="CHEBI:15378"/>
        <dbReference type="ChEBI" id="CHEBI:43474"/>
        <dbReference type="ChEBI" id="CHEBI:57783"/>
        <dbReference type="ChEBI" id="CHEBI:64076"/>
        <dbReference type="ChEBI" id="CHEBI:456215"/>
        <dbReference type="ChEBI" id="CHEBI:456216"/>
        <dbReference type="EC" id="4.2.1.136"/>
    </reaction>
</comment>
<feature type="binding site" evidence="18">
    <location>
        <position position="159"/>
    </location>
    <ligand>
        <name>(6S)-NADPHX</name>
        <dbReference type="ChEBI" id="CHEBI:64076"/>
    </ligand>
</feature>
<evidence type="ECO:0000259" key="21">
    <source>
        <dbReference type="PROSITE" id="PS51385"/>
    </source>
</evidence>
<evidence type="ECO:0000256" key="14">
    <source>
        <dbReference type="ARBA" id="ARBA00025153"/>
    </source>
</evidence>
<dbReference type="GO" id="GO:0046872">
    <property type="term" value="F:metal ion binding"/>
    <property type="evidence" value="ECO:0007669"/>
    <property type="project" value="UniProtKB-UniRule"/>
</dbReference>
<evidence type="ECO:0000256" key="19">
    <source>
        <dbReference type="PIRNR" id="PIRNR017184"/>
    </source>
</evidence>
<dbReference type="InterPro" id="IPR004443">
    <property type="entry name" value="YjeF_N_dom"/>
</dbReference>
<evidence type="ECO:0000313" key="22">
    <source>
        <dbReference type="EMBL" id="RKQ30926.1"/>
    </source>
</evidence>
<comment type="catalytic activity">
    <reaction evidence="2 18 19">
        <text>(6R)-NADPHX = (6S)-NADPHX</text>
        <dbReference type="Rhea" id="RHEA:32227"/>
        <dbReference type="ChEBI" id="CHEBI:64076"/>
        <dbReference type="ChEBI" id="CHEBI:64077"/>
        <dbReference type="EC" id="5.1.99.6"/>
    </reaction>
</comment>
<comment type="similarity">
    <text evidence="3 19">In the N-terminal section; belongs to the NnrE/AIBP family.</text>
</comment>
<dbReference type="OrthoDB" id="9806925at2"/>
<feature type="binding site" evidence="17">
    <location>
        <position position="444"/>
    </location>
    <ligand>
        <name>(6S)-NADPHX</name>
        <dbReference type="ChEBI" id="CHEBI:64076"/>
    </ligand>
</feature>
<dbReference type="GO" id="GO:0005524">
    <property type="term" value="F:ATP binding"/>
    <property type="evidence" value="ECO:0007669"/>
    <property type="project" value="UniProtKB-UniRule"/>
</dbReference>
<evidence type="ECO:0000259" key="20">
    <source>
        <dbReference type="PROSITE" id="PS51383"/>
    </source>
</evidence>
<comment type="similarity">
    <text evidence="18">Belongs to the NnrE/AIBP family.</text>
</comment>
<comment type="caution">
    <text evidence="22">The sequence shown here is derived from an EMBL/GenBank/DDBJ whole genome shotgun (WGS) entry which is preliminary data.</text>
</comment>
<dbReference type="EC" id="4.2.1.136" evidence="19"/>
<feature type="binding site" evidence="18">
    <location>
        <position position="162"/>
    </location>
    <ligand>
        <name>K(+)</name>
        <dbReference type="ChEBI" id="CHEBI:29103"/>
    </ligand>
</feature>
<sequence length="505" mass="54181">MNIVTAKEMYDIDHYTIREIGMDGKLLMENAGRAVSEKVKQLAGIGEQIIILIGPGNNGGDGFVIARTLLEEDYCVKTVQVVPDEKVTGDANYHKNLLIKSGGTVTFLESNSTLDKVIAEADLIIDAILGIGVKGKLREPIASIVEKVNHSKATVISVDIPSGLPADEGFGDFVSVQADYTYVIGAAKESAFIPTTAIYYGNWEVVSIGFPKKVIHQFSKRNQWTEQLFKETLPKREKYSHKGNHGKGLVVGGSVGMPGSITMTVQAALKAGAGLITAGTVKENIPIIASKCSESMYLPLPGENGFLTNEGKISLFNYHAIAVGIGVGRANETTELVRDIINQANCPVIIDADGVYHMKATLSEVKRRQAATIITPHPGEMAMLLGTSISEVLASPFSYAQQFAKEFGVHVVLKGKHTIITTPDGKQTVNSTGNQGLAKGGSGDVLTGITLAMVMQHQDIFQSLCNACYLHGKAADMQVDEQNTVYDLLASDVINGIPKVYRTIS</sequence>
<comment type="subunit">
    <text evidence="17">Homotetramer.</text>
</comment>